<evidence type="ECO:0008006" key="4">
    <source>
        <dbReference type="Google" id="ProtNLM"/>
    </source>
</evidence>
<accession>A0A328HF94</accession>
<protein>
    <recommendedName>
        <fullName evidence="4">ABM domain-containing protein</fullName>
    </recommendedName>
</protein>
<reference evidence="2 3" key="1">
    <citation type="submission" date="2018-04" db="EMBL/GenBank/DDBJ databases">
        <title>Bacteria isolated from cave deposits of Manipur.</title>
        <authorList>
            <person name="Sahoo D."/>
            <person name="Sarangthem I."/>
            <person name="Nandeibam J."/>
        </authorList>
    </citation>
    <scope>NUCLEOTIDE SEQUENCE [LARGE SCALE GENOMIC DNA]</scope>
    <source>
        <strain evidence="3">mrc11</strain>
    </source>
</reference>
<dbReference type="SUPFAM" id="SSF54909">
    <property type="entry name" value="Dimeric alpha+beta barrel"/>
    <property type="match status" value="1"/>
</dbReference>
<dbReference type="AlphaFoldDB" id="A0A328HF94"/>
<dbReference type="RefSeq" id="WP_111903931.1">
    <property type="nucleotide sequence ID" value="NZ_QLNP01000074.1"/>
</dbReference>
<proteinExistence type="predicted"/>
<dbReference type="OrthoDB" id="163160at2"/>
<organism evidence="2 3">
    <name type="scientific">Arthrobacter globiformis</name>
    <dbReference type="NCBI Taxonomy" id="1665"/>
    <lineage>
        <taxon>Bacteria</taxon>
        <taxon>Bacillati</taxon>
        <taxon>Actinomycetota</taxon>
        <taxon>Actinomycetes</taxon>
        <taxon>Micrococcales</taxon>
        <taxon>Micrococcaceae</taxon>
        <taxon>Arthrobacter</taxon>
    </lineage>
</organism>
<dbReference type="Proteomes" id="UP000249166">
    <property type="component" value="Unassembled WGS sequence"/>
</dbReference>
<evidence type="ECO:0000313" key="2">
    <source>
        <dbReference type="EMBL" id="RAM37326.1"/>
    </source>
</evidence>
<dbReference type="EMBL" id="QLNP01000074">
    <property type="protein sequence ID" value="RAM37326.1"/>
    <property type="molecule type" value="Genomic_DNA"/>
</dbReference>
<sequence length="94" mass="10674">MFARVSTYRPGPESTGAPTDETINRVLEMPGCKGIYYLYSQDNTSLSITLWDDKNALDGSQQAAERIRTETSAEQHMQILSVEEFEVLTRELRD</sequence>
<evidence type="ECO:0000256" key="1">
    <source>
        <dbReference type="SAM" id="MobiDB-lite"/>
    </source>
</evidence>
<name>A0A328HF94_ARTGO</name>
<dbReference type="InterPro" id="IPR011008">
    <property type="entry name" value="Dimeric_a/b-barrel"/>
</dbReference>
<feature type="region of interest" description="Disordered" evidence="1">
    <location>
        <begin position="1"/>
        <end position="20"/>
    </location>
</feature>
<comment type="caution">
    <text evidence="2">The sequence shown here is derived from an EMBL/GenBank/DDBJ whole genome shotgun (WGS) entry which is preliminary data.</text>
</comment>
<gene>
    <name evidence="2" type="ORF">DBZ45_10975</name>
</gene>
<evidence type="ECO:0000313" key="3">
    <source>
        <dbReference type="Proteomes" id="UP000249166"/>
    </source>
</evidence>